<reference evidence="5" key="1">
    <citation type="journal article" date="2015" name="ISME J.">
        <title>Draft Genome Sequence of Streptomyces incarnatus NRRL8089, which Produces the Nucleoside Antibiotic Sinefungin.</title>
        <authorList>
            <person name="Oshima K."/>
            <person name="Hattori M."/>
            <person name="Shimizu H."/>
            <person name="Fukuda K."/>
            <person name="Nemoto M."/>
            <person name="Inagaki K."/>
            <person name="Tamura T."/>
        </authorList>
    </citation>
    <scope>NUCLEOTIDE SEQUENCE</scope>
    <source>
        <strain evidence="5">FACHB-1375</strain>
    </source>
</reference>
<feature type="domain" description="Condensation" evidence="3">
    <location>
        <begin position="44"/>
        <end position="478"/>
    </location>
</feature>
<reference evidence="5" key="2">
    <citation type="submission" date="2020-08" db="EMBL/GenBank/DDBJ databases">
        <authorList>
            <person name="Chen M."/>
            <person name="Teng W."/>
            <person name="Zhao L."/>
            <person name="Hu C."/>
            <person name="Zhou Y."/>
            <person name="Han B."/>
            <person name="Song L."/>
            <person name="Shu W."/>
        </authorList>
    </citation>
    <scope>NUCLEOTIDE SEQUENCE</scope>
    <source>
        <strain evidence="5">FACHB-1375</strain>
    </source>
</reference>
<dbReference type="PANTHER" id="PTHR45398">
    <property type="match status" value="1"/>
</dbReference>
<dbReference type="AlphaFoldDB" id="A0A926ZMS0"/>
<dbReference type="CDD" id="cd19531">
    <property type="entry name" value="LCL_NRPS-like"/>
    <property type="match status" value="1"/>
</dbReference>
<dbReference type="Pfam" id="PF00551">
    <property type="entry name" value="Formyl_trans_N"/>
    <property type="match status" value="1"/>
</dbReference>
<feature type="domain" description="Formyl transferase N-terminal" evidence="2">
    <location>
        <begin position="555"/>
        <end position="652"/>
    </location>
</feature>
<evidence type="ECO:0000313" key="5">
    <source>
        <dbReference type="EMBL" id="MBD2186336.1"/>
    </source>
</evidence>
<evidence type="ECO:0000259" key="2">
    <source>
        <dbReference type="Pfam" id="PF00551"/>
    </source>
</evidence>
<dbReference type="InterPro" id="IPR005793">
    <property type="entry name" value="Formyl_trans_C"/>
</dbReference>
<dbReference type="GO" id="GO:0003824">
    <property type="term" value="F:catalytic activity"/>
    <property type="evidence" value="ECO:0007669"/>
    <property type="project" value="InterPro"/>
</dbReference>
<feature type="domain" description="Condensation" evidence="3">
    <location>
        <begin position="867"/>
        <end position="1056"/>
    </location>
</feature>
<evidence type="ECO:0000313" key="6">
    <source>
        <dbReference type="Proteomes" id="UP000641646"/>
    </source>
</evidence>
<dbReference type="Gene3D" id="3.40.50.12230">
    <property type="match status" value="1"/>
</dbReference>
<dbReference type="FunFam" id="3.30.559.10:FF:000012">
    <property type="entry name" value="Non-ribosomal peptide synthetase"/>
    <property type="match status" value="1"/>
</dbReference>
<dbReference type="Gene3D" id="3.30.559.10">
    <property type="entry name" value="Chloramphenicol acetyltransferase-like domain"/>
    <property type="match status" value="1"/>
</dbReference>
<dbReference type="InterPro" id="IPR001242">
    <property type="entry name" value="Condensation_dom"/>
</dbReference>
<dbReference type="SUPFAM" id="SSF53328">
    <property type="entry name" value="Formyltransferase"/>
    <property type="match status" value="1"/>
</dbReference>
<dbReference type="PANTHER" id="PTHR45398:SF1">
    <property type="entry name" value="ENZYME, PUTATIVE (JCVI)-RELATED"/>
    <property type="match status" value="1"/>
</dbReference>
<accession>A0A926ZMS0</accession>
<comment type="caution">
    <text evidence="5">The sequence shown here is derived from an EMBL/GenBank/DDBJ whole genome shotgun (WGS) entry which is preliminary data.</text>
</comment>
<evidence type="ECO:0000256" key="1">
    <source>
        <dbReference type="SAM" id="MobiDB-lite"/>
    </source>
</evidence>
<evidence type="ECO:0000259" key="3">
    <source>
        <dbReference type="Pfam" id="PF00668"/>
    </source>
</evidence>
<sequence length="1097" mass="125004">MNDINQRIAKLSPAQRALLEKKLQEKAAKSNHQQSIPKRTDENPAPLSFSQERMWILDQFEPGNPAYNRPSNIHLVGVLNIPALEQSLNEIVRRHEILRTSFPEVGEKAMQAMAPTLTISLPLVDLSHLPTSARDAEVQRLAIQAAQHRFNLSQLPLIKATLLRLSEEEHILLLTLHHIIFDGWSMGVLLKELAAFYDAFGSEKPSPLPALPIQYADFASWQKERLQGEKIETQLAYWKKQLGDDLSVLKLPTDRSRSHSRTFRGGKEVQRLPKTLSESLKALSQQEEVTLFMTLLAAFQTLLYGYTGQKDITVGTPIAGRDRTEIENSIGLFINTLVLRTSLEGNPTFRELLKRVREVALAAETHREIPFEKLVEELKPKRNPHQNYFFQVLFQLRNLPKESMEVAGIKMEDYPLETGMVMVDLSLELEEQPEGLLIVFKYDTDLFNQATIATIGWDFQTLLRDIVANLDRPIAELTANLLAKRQTQHQSFSCYLIGHQSLVIPCAQHLLEKGHQILGIISSGTSIDRWATDQKIPLFQEKDDLVSFLSQQPFDYLFSIYNLSILPKEILKLPQKYAINCHDSLLPKYGGLNAPSWAILNQEKVHGITWHQIDDLVDSGDIFKQVTIEIDPNETAFTLIGKCYQAALESFVELIDELQHDTIIPIPQNLEKRSYFSISQKPSPGCLLPWHRPAEELKAWMRALDFGNYQNLLGLPKLAIANTFIIVSQLEVLETASSAIPGTITAIESERLIVATGSYDVALTQMLTLEGKTLSIPELVTRFRLQIGDCFAEIEPTQTQHLKEIETAIAKHESFWVEKLATLQPIASPDRNWLYGNQDIFSPFPGEEMASQNWHILPEIDGFLASHLKGCNLEEFLVAAFAAYLARTVETDDFDLGWRLTTSQRPHGGLENFFAVDVPFHLKIDLKQGIREVVKAVQQQMQWVERRQTYPRDILLRYPELQELQKLRFQHQFPVTIERVETLDRTSNLSRIGLTFVIPKTGEKCRCIYDTAAFDRESFDRFSNSFTTFVRNLVIDSDRSLAELPLISERECERLLQQWNSPSSNALTNLTIHQLFEQQVLQCPNSIAVQFENQKLT</sequence>
<evidence type="ECO:0000259" key="4">
    <source>
        <dbReference type="Pfam" id="PF02911"/>
    </source>
</evidence>
<protein>
    <submittedName>
        <fullName evidence="5">Uncharacterized protein</fullName>
    </submittedName>
</protein>
<name>A0A926ZMS0_9CYAN</name>
<organism evidence="5 6">
    <name type="scientific">Aerosakkonema funiforme FACHB-1375</name>
    <dbReference type="NCBI Taxonomy" id="2949571"/>
    <lineage>
        <taxon>Bacteria</taxon>
        <taxon>Bacillati</taxon>
        <taxon>Cyanobacteriota</taxon>
        <taxon>Cyanophyceae</taxon>
        <taxon>Oscillatoriophycideae</taxon>
        <taxon>Aerosakkonematales</taxon>
        <taxon>Aerosakkonemataceae</taxon>
        <taxon>Aerosakkonema</taxon>
    </lineage>
</organism>
<dbReference type="CDD" id="cd08700">
    <property type="entry name" value="FMT_C_OzmH_like"/>
    <property type="match status" value="1"/>
</dbReference>
<dbReference type="GO" id="GO:0008610">
    <property type="term" value="P:lipid biosynthetic process"/>
    <property type="evidence" value="ECO:0007669"/>
    <property type="project" value="UniProtKB-ARBA"/>
</dbReference>
<dbReference type="Pfam" id="PF02911">
    <property type="entry name" value="Formyl_trans_C"/>
    <property type="match status" value="1"/>
</dbReference>
<feature type="domain" description="Formyl transferase C-terminal" evidence="4">
    <location>
        <begin position="688"/>
        <end position="783"/>
    </location>
</feature>
<dbReference type="SUPFAM" id="SSF52777">
    <property type="entry name" value="CoA-dependent acyltransferases"/>
    <property type="match status" value="3"/>
</dbReference>
<gene>
    <name evidence="5" type="ORF">H6G03_35670</name>
</gene>
<dbReference type="InterPro" id="IPR002376">
    <property type="entry name" value="Formyl_transf_N"/>
</dbReference>
<dbReference type="Gene3D" id="3.30.559.30">
    <property type="entry name" value="Nonribosomal peptide synthetase, condensation domain"/>
    <property type="match status" value="2"/>
</dbReference>
<dbReference type="Pfam" id="PF00668">
    <property type="entry name" value="Condensation"/>
    <property type="match status" value="2"/>
</dbReference>
<proteinExistence type="predicted"/>
<keyword evidence="6" id="KW-1185">Reference proteome</keyword>
<dbReference type="EMBL" id="JACJPW010000192">
    <property type="protein sequence ID" value="MBD2186336.1"/>
    <property type="molecule type" value="Genomic_DNA"/>
</dbReference>
<feature type="region of interest" description="Disordered" evidence="1">
    <location>
        <begin position="23"/>
        <end position="45"/>
    </location>
</feature>
<dbReference type="InterPro" id="IPR011034">
    <property type="entry name" value="Formyl_transferase-like_C_sf"/>
</dbReference>
<dbReference type="InterPro" id="IPR023213">
    <property type="entry name" value="CAT-like_dom_sf"/>
</dbReference>
<dbReference type="RefSeq" id="WP_190475569.1">
    <property type="nucleotide sequence ID" value="NZ_JACJPW010000192.1"/>
</dbReference>
<dbReference type="SUPFAM" id="SSF50486">
    <property type="entry name" value="FMT C-terminal domain-like"/>
    <property type="match status" value="1"/>
</dbReference>
<dbReference type="Proteomes" id="UP000641646">
    <property type="component" value="Unassembled WGS sequence"/>
</dbReference>
<dbReference type="InterPro" id="IPR036477">
    <property type="entry name" value="Formyl_transf_N_sf"/>
</dbReference>